<accession>T1AKD7</accession>
<comment type="caution">
    <text evidence="2">The sequence shown here is derived from an EMBL/GenBank/DDBJ whole genome shotgun (WGS) entry which is preliminary data.</text>
</comment>
<feature type="non-terminal residue" evidence="2">
    <location>
        <position position="134"/>
    </location>
</feature>
<dbReference type="Pfam" id="PF00561">
    <property type="entry name" value="Abhydrolase_1"/>
    <property type="match status" value="1"/>
</dbReference>
<name>T1AKD7_9ZZZZ</name>
<dbReference type="EMBL" id="AUZY01009716">
    <property type="protein sequence ID" value="EQD41214.1"/>
    <property type="molecule type" value="Genomic_DNA"/>
</dbReference>
<reference evidence="2" key="1">
    <citation type="submission" date="2013-08" db="EMBL/GenBank/DDBJ databases">
        <authorList>
            <person name="Mendez C."/>
            <person name="Richter M."/>
            <person name="Ferrer M."/>
            <person name="Sanchez J."/>
        </authorList>
    </citation>
    <scope>NUCLEOTIDE SEQUENCE</scope>
</reference>
<proteinExistence type="predicted"/>
<dbReference type="PANTHER" id="PTHR36837">
    <property type="entry name" value="POLY(3-HYDROXYALKANOATE) POLYMERASE SUBUNIT PHAC"/>
    <property type="match status" value="1"/>
</dbReference>
<evidence type="ECO:0000313" key="2">
    <source>
        <dbReference type="EMBL" id="EQD41214.1"/>
    </source>
</evidence>
<organism evidence="2">
    <name type="scientific">mine drainage metagenome</name>
    <dbReference type="NCBI Taxonomy" id="410659"/>
    <lineage>
        <taxon>unclassified sequences</taxon>
        <taxon>metagenomes</taxon>
        <taxon>ecological metagenomes</taxon>
    </lineage>
</organism>
<evidence type="ECO:0000259" key="1">
    <source>
        <dbReference type="Pfam" id="PF00561"/>
    </source>
</evidence>
<protein>
    <submittedName>
        <fullName evidence="2">Poly-beta-hydroxybutyrate polymerase</fullName>
    </submittedName>
</protein>
<dbReference type="SUPFAM" id="SSF53474">
    <property type="entry name" value="alpha/beta-Hydrolases"/>
    <property type="match status" value="1"/>
</dbReference>
<dbReference type="InterPro" id="IPR029058">
    <property type="entry name" value="AB_hydrolase_fold"/>
</dbReference>
<sequence>LSRKDIRPILVDWGDMSAQERTFNLTDYIEKDLKPILELLSPRPIYLVGYCMGGLMATALAQITQKIKGLVLLATPWNFHTDNTWMVPYLHASSDMLEQAIDLANELPGEVIQLLFNSLNPMSFVKKFRSLGQS</sequence>
<dbReference type="InterPro" id="IPR000073">
    <property type="entry name" value="AB_hydrolase_1"/>
</dbReference>
<feature type="non-terminal residue" evidence="2">
    <location>
        <position position="1"/>
    </location>
</feature>
<feature type="domain" description="AB hydrolase-1" evidence="1">
    <location>
        <begin position="26"/>
        <end position="88"/>
    </location>
</feature>
<gene>
    <name evidence="2" type="ORF">B1B_14641</name>
</gene>
<dbReference type="AlphaFoldDB" id="T1AKD7"/>
<dbReference type="InterPro" id="IPR051321">
    <property type="entry name" value="PHA/PHB_synthase"/>
</dbReference>
<dbReference type="PANTHER" id="PTHR36837:SF2">
    <property type="entry name" value="POLY(3-HYDROXYALKANOATE) POLYMERASE SUBUNIT PHAC"/>
    <property type="match status" value="1"/>
</dbReference>
<dbReference type="Gene3D" id="3.40.50.1820">
    <property type="entry name" value="alpha/beta hydrolase"/>
    <property type="match status" value="1"/>
</dbReference>
<reference evidence="2" key="2">
    <citation type="journal article" date="2014" name="ISME J.">
        <title>Microbial stratification in low pH oxic and suboxic macroscopic growths along an acid mine drainage.</title>
        <authorList>
            <person name="Mendez-Garcia C."/>
            <person name="Mesa V."/>
            <person name="Sprenger R.R."/>
            <person name="Richter M."/>
            <person name="Diez M.S."/>
            <person name="Solano J."/>
            <person name="Bargiela R."/>
            <person name="Golyshina O.V."/>
            <person name="Manteca A."/>
            <person name="Ramos J.L."/>
            <person name="Gallego J.R."/>
            <person name="Llorente I."/>
            <person name="Martins Dos Santos V.A."/>
            <person name="Jensen O.N."/>
            <person name="Pelaez A.I."/>
            <person name="Sanchez J."/>
            <person name="Ferrer M."/>
        </authorList>
    </citation>
    <scope>NUCLEOTIDE SEQUENCE</scope>
</reference>